<comment type="caution">
    <text evidence="3">The sequence shown here is derived from an EMBL/GenBank/DDBJ whole genome shotgun (WGS) entry which is preliminary data.</text>
</comment>
<feature type="compositionally biased region" description="Polar residues" evidence="1">
    <location>
        <begin position="440"/>
        <end position="458"/>
    </location>
</feature>
<keyword evidence="2" id="KW-0472">Membrane</keyword>
<organism evidence="3 4">
    <name type="scientific">Mycena belliarum</name>
    <dbReference type="NCBI Taxonomy" id="1033014"/>
    <lineage>
        <taxon>Eukaryota</taxon>
        <taxon>Fungi</taxon>
        <taxon>Dikarya</taxon>
        <taxon>Basidiomycota</taxon>
        <taxon>Agaricomycotina</taxon>
        <taxon>Agaricomycetes</taxon>
        <taxon>Agaricomycetidae</taxon>
        <taxon>Agaricales</taxon>
        <taxon>Marasmiineae</taxon>
        <taxon>Mycenaceae</taxon>
        <taxon>Mycena</taxon>
    </lineage>
</organism>
<feature type="compositionally biased region" description="Low complexity" evidence="1">
    <location>
        <begin position="399"/>
        <end position="425"/>
    </location>
</feature>
<protein>
    <submittedName>
        <fullName evidence="3">Uncharacterized protein</fullName>
    </submittedName>
</protein>
<dbReference type="AlphaFoldDB" id="A0AAD6XJZ5"/>
<keyword evidence="2" id="KW-0812">Transmembrane</keyword>
<feature type="region of interest" description="Disordered" evidence="1">
    <location>
        <begin position="395"/>
        <end position="499"/>
    </location>
</feature>
<keyword evidence="2" id="KW-1133">Transmembrane helix</keyword>
<reference evidence="3" key="1">
    <citation type="submission" date="2023-03" db="EMBL/GenBank/DDBJ databases">
        <title>Massive genome expansion in bonnet fungi (Mycena s.s.) driven by repeated elements and novel gene families across ecological guilds.</title>
        <authorList>
            <consortium name="Lawrence Berkeley National Laboratory"/>
            <person name="Harder C.B."/>
            <person name="Miyauchi S."/>
            <person name="Viragh M."/>
            <person name="Kuo A."/>
            <person name="Thoen E."/>
            <person name="Andreopoulos B."/>
            <person name="Lu D."/>
            <person name="Skrede I."/>
            <person name="Drula E."/>
            <person name="Henrissat B."/>
            <person name="Morin E."/>
            <person name="Kohler A."/>
            <person name="Barry K."/>
            <person name="LaButti K."/>
            <person name="Morin E."/>
            <person name="Salamov A."/>
            <person name="Lipzen A."/>
            <person name="Mereny Z."/>
            <person name="Hegedus B."/>
            <person name="Baldrian P."/>
            <person name="Stursova M."/>
            <person name="Weitz H."/>
            <person name="Taylor A."/>
            <person name="Grigoriev I.V."/>
            <person name="Nagy L.G."/>
            <person name="Martin F."/>
            <person name="Kauserud H."/>
        </authorList>
    </citation>
    <scope>NUCLEOTIDE SEQUENCE</scope>
    <source>
        <strain evidence="3">CBHHK173m</strain>
    </source>
</reference>
<accession>A0AAD6XJZ5</accession>
<dbReference type="Gene3D" id="2.60.120.260">
    <property type="entry name" value="Galactose-binding domain-like"/>
    <property type="match status" value="2"/>
</dbReference>
<name>A0AAD6XJZ5_9AGAR</name>
<evidence type="ECO:0000313" key="4">
    <source>
        <dbReference type="Proteomes" id="UP001222325"/>
    </source>
</evidence>
<keyword evidence="4" id="KW-1185">Reference proteome</keyword>
<dbReference type="Proteomes" id="UP001222325">
    <property type="component" value="Unassembled WGS sequence"/>
</dbReference>
<proteinExistence type="predicted"/>
<gene>
    <name evidence="3" type="ORF">B0H15DRAFT_805602</name>
</gene>
<evidence type="ECO:0000256" key="2">
    <source>
        <dbReference type="SAM" id="Phobius"/>
    </source>
</evidence>
<evidence type="ECO:0000313" key="3">
    <source>
        <dbReference type="EMBL" id="KAJ7076462.1"/>
    </source>
</evidence>
<dbReference type="EMBL" id="JARJCN010000081">
    <property type="protein sequence ID" value="KAJ7076462.1"/>
    <property type="molecule type" value="Genomic_DNA"/>
</dbReference>
<sequence>MSGGTVLRRIVVDDTDPAIQYGPTGWYSADPVKLNAMGNFGPVYNTTSHGTSTSGSTLSFPFNGTSVSVFGTIAIATDASNATDPTWTCLVDEIPIENPNPTFKYAENNWLLCDQSKISPGSHTLTIQVQSKGQPFYLDNIMYTPLPDVRRESAVLEYTNVDPAVSFGSGWRGWGAQNITQVNGAQVALNFHGTSVSLRGYIPQELPHVPSSASYSIDGGPPVKFTLPGLPEQSVTQYNVIMLTTNTLTPTAHNLVITYEGSGTQTPLVAATFYVTNTSAPASAPAASTAASESSATPSSTTLKNGTPTAAIAGGTVGVLAALALIAGLVFWCHRRRRRSAENARRQSANPFMATTEAAAAASSAGATYTYSAVPGPAADPHTHAGTASHPHFASAYTSSQSEPASPFAAPSASSGSLPRPARAPGTYPHPYMHPASPLTEASSSAGGSHTQSPSAGSASEAHAPPGLPTPAPSEGYGSLGKHERERAASEALPPLVPLRARDVQRPAVVRHHQDSGVRLTPGASVASGLHIVELPPDYTAN</sequence>
<evidence type="ECO:0000256" key="1">
    <source>
        <dbReference type="SAM" id="MobiDB-lite"/>
    </source>
</evidence>
<feature type="transmembrane region" description="Helical" evidence="2">
    <location>
        <begin position="310"/>
        <end position="332"/>
    </location>
</feature>